<accession>A0AAN7GLT0</accession>
<name>A0AAN7GLT0_9MYRT</name>
<keyword evidence="3" id="KW-1185">Reference proteome</keyword>
<sequence length="199" mass="21656">MGNYISCTLSTKAASGNLRSAARVIFPTGEIRQFFTPENAAELMLEAPNHFLANTESLRVGRRFSALAADEELEMGKVYVLVHMERLGCKVSASDLGPVFLVTMAASSKKKRRTKSSSSAAAGGPGSGRVRVSPGYSNEDVVPEEGSHGRSPETPARLSFEGIEEYSTPEFKHRISMSRSKKPQLETIVEDQAYSRPVK</sequence>
<dbReference type="Proteomes" id="UP001345219">
    <property type="component" value="Chromosome 1"/>
</dbReference>
<evidence type="ECO:0000256" key="1">
    <source>
        <dbReference type="SAM" id="MobiDB-lite"/>
    </source>
</evidence>
<proteinExistence type="predicted"/>
<evidence type="ECO:0000313" key="2">
    <source>
        <dbReference type="EMBL" id="KAK4742113.1"/>
    </source>
</evidence>
<reference evidence="2 3" key="1">
    <citation type="journal article" date="2023" name="Hortic Res">
        <title>Pangenome of water caltrop reveals structural variations and asymmetric subgenome divergence after allopolyploidization.</title>
        <authorList>
            <person name="Zhang X."/>
            <person name="Chen Y."/>
            <person name="Wang L."/>
            <person name="Yuan Y."/>
            <person name="Fang M."/>
            <person name="Shi L."/>
            <person name="Lu R."/>
            <person name="Comes H.P."/>
            <person name="Ma Y."/>
            <person name="Chen Y."/>
            <person name="Huang G."/>
            <person name="Zhou Y."/>
            <person name="Zheng Z."/>
            <person name="Qiu Y."/>
        </authorList>
    </citation>
    <scope>NUCLEOTIDE SEQUENCE [LARGE SCALE GENOMIC DNA]</scope>
    <source>
        <tissue evidence="2">Roots</tissue>
    </source>
</reference>
<organism evidence="2 3">
    <name type="scientific">Trapa incisa</name>
    <dbReference type="NCBI Taxonomy" id="236973"/>
    <lineage>
        <taxon>Eukaryota</taxon>
        <taxon>Viridiplantae</taxon>
        <taxon>Streptophyta</taxon>
        <taxon>Embryophyta</taxon>
        <taxon>Tracheophyta</taxon>
        <taxon>Spermatophyta</taxon>
        <taxon>Magnoliopsida</taxon>
        <taxon>eudicotyledons</taxon>
        <taxon>Gunneridae</taxon>
        <taxon>Pentapetalae</taxon>
        <taxon>rosids</taxon>
        <taxon>malvids</taxon>
        <taxon>Myrtales</taxon>
        <taxon>Lythraceae</taxon>
        <taxon>Trapa</taxon>
    </lineage>
</organism>
<evidence type="ECO:0000313" key="3">
    <source>
        <dbReference type="Proteomes" id="UP001345219"/>
    </source>
</evidence>
<dbReference type="PANTHER" id="PTHR33052">
    <property type="entry name" value="DUF4228 DOMAIN PROTEIN-RELATED"/>
    <property type="match status" value="1"/>
</dbReference>
<comment type="caution">
    <text evidence="2">The sequence shown here is derived from an EMBL/GenBank/DDBJ whole genome shotgun (WGS) entry which is preliminary data.</text>
</comment>
<protein>
    <submittedName>
        <fullName evidence="2">Uncharacterized protein</fullName>
    </submittedName>
</protein>
<dbReference type="InterPro" id="IPR025322">
    <property type="entry name" value="PADRE_dom"/>
</dbReference>
<gene>
    <name evidence="2" type="ORF">SAY87_000114</name>
</gene>
<dbReference type="EMBL" id="JAXIOK010000023">
    <property type="protein sequence ID" value="KAK4742113.1"/>
    <property type="molecule type" value="Genomic_DNA"/>
</dbReference>
<feature type="compositionally biased region" description="Low complexity" evidence="1">
    <location>
        <begin position="116"/>
        <end position="135"/>
    </location>
</feature>
<dbReference type="Pfam" id="PF14009">
    <property type="entry name" value="PADRE"/>
    <property type="match status" value="1"/>
</dbReference>
<dbReference type="AlphaFoldDB" id="A0AAN7GLT0"/>
<feature type="region of interest" description="Disordered" evidence="1">
    <location>
        <begin position="111"/>
        <end position="199"/>
    </location>
</feature>